<evidence type="ECO:0000313" key="2">
    <source>
        <dbReference type="Proteomes" id="UP001230145"/>
    </source>
</evidence>
<keyword evidence="1" id="KW-0547">Nucleotide-binding</keyword>
<keyword evidence="1" id="KW-0067">ATP-binding</keyword>
<keyword evidence="1" id="KW-0378">Hydrolase</keyword>
<dbReference type="GO" id="GO:0004386">
    <property type="term" value="F:helicase activity"/>
    <property type="evidence" value="ECO:0007669"/>
    <property type="project" value="UniProtKB-KW"/>
</dbReference>
<reference evidence="1 2" key="1">
    <citation type="submission" date="2023-07" db="EMBL/GenBank/DDBJ databases">
        <title>Sequencing the genomes of 1000 actinobacteria strains.</title>
        <authorList>
            <person name="Klenk H.-P."/>
        </authorList>
    </citation>
    <scope>NUCLEOTIDE SEQUENCE [LARGE SCALE GENOMIC DNA]</scope>
    <source>
        <strain evidence="1 2">DSM 19515</strain>
    </source>
</reference>
<keyword evidence="2" id="KW-1185">Reference proteome</keyword>
<dbReference type="RefSeq" id="WP_296932679.1">
    <property type="nucleotide sequence ID" value="NZ_JAUSQL010000001.1"/>
</dbReference>
<sequence>MSDYCRETGDPAYIANLVPRLVTISLRTQDLIEALPELVIEEEH</sequence>
<proteinExistence type="predicted"/>
<comment type="caution">
    <text evidence="1">The sequence shown here is derived from an EMBL/GenBank/DDBJ whole genome shotgun (WGS) entry which is preliminary data.</text>
</comment>
<keyword evidence="1" id="KW-0347">Helicase</keyword>
<gene>
    <name evidence="1" type="ORF">J2S45_002124</name>
</gene>
<dbReference type="Proteomes" id="UP001230145">
    <property type="component" value="Unassembled WGS sequence"/>
</dbReference>
<dbReference type="EMBL" id="JAUSQL010000001">
    <property type="protein sequence ID" value="MDP9833445.1"/>
    <property type="molecule type" value="Genomic_DNA"/>
</dbReference>
<evidence type="ECO:0000313" key="1">
    <source>
        <dbReference type="EMBL" id="MDP9833445.1"/>
    </source>
</evidence>
<name>A0ABT9PMT0_9ACTO</name>
<organism evidence="1 2">
    <name type="scientific">Trueperella abortisuis</name>
    <dbReference type="NCBI Taxonomy" id="445930"/>
    <lineage>
        <taxon>Bacteria</taxon>
        <taxon>Bacillati</taxon>
        <taxon>Actinomycetota</taxon>
        <taxon>Actinomycetes</taxon>
        <taxon>Actinomycetales</taxon>
        <taxon>Actinomycetaceae</taxon>
        <taxon>Trueperella</taxon>
    </lineage>
</organism>
<protein>
    <submittedName>
        <fullName evidence="1">Helicase</fullName>
    </submittedName>
</protein>
<accession>A0ABT9PMT0</accession>